<keyword evidence="2" id="KW-1185">Reference proteome</keyword>
<evidence type="ECO:0000313" key="1">
    <source>
        <dbReference type="EMBL" id="NNV54557.1"/>
    </source>
</evidence>
<evidence type="ECO:0000313" key="2">
    <source>
        <dbReference type="Proteomes" id="UP000598971"/>
    </source>
</evidence>
<gene>
    <name evidence="1" type="ORF">GD597_03725</name>
</gene>
<reference evidence="1" key="1">
    <citation type="submission" date="2019-10" db="EMBL/GenBank/DDBJ databases">
        <title>Draft genome sequence of Panacibacter sp. KCS-6.</title>
        <authorList>
            <person name="Yim K.J."/>
        </authorList>
    </citation>
    <scope>NUCLEOTIDE SEQUENCE</scope>
    <source>
        <strain evidence="1">KCS-6</strain>
    </source>
</reference>
<proteinExistence type="predicted"/>
<accession>A0A8J8JQB8</accession>
<dbReference type="RefSeq" id="WP_171606474.1">
    <property type="nucleotide sequence ID" value="NZ_WHPF01000002.1"/>
</dbReference>
<dbReference type="Proteomes" id="UP000598971">
    <property type="component" value="Unassembled WGS sequence"/>
</dbReference>
<organism evidence="1 2">
    <name type="scientific">Limnovirga soli</name>
    <dbReference type="NCBI Taxonomy" id="2656915"/>
    <lineage>
        <taxon>Bacteria</taxon>
        <taxon>Pseudomonadati</taxon>
        <taxon>Bacteroidota</taxon>
        <taxon>Chitinophagia</taxon>
        <taxon>Chitinophagales</taxon>
        <taxon>Chitinophagaceae</taxon>
        <taxon>Limnovirga</taxon>
    </lineage>
</organism>
<dbReference type="EMBL" id="WHPF01000002">
    <property type="protein sequence ID" value="NNV54557.1"/>
    <property type="molecule type" value="Genomic_DNA"/>
</dbReference>
<dbReference type="AlphaFoldDB" id="A0A8J8JQB8"/>
<sequence length="67" mass="8101">MQRNMQQVNIRASVVFKYKYDWHKVEALTNKLHDELEHLMHGYFEALGEITTEILTDKEYKQMTENL</sequence>
<name>A0A8J8JQB8_9BACT</name>
<protein>
    <submittedName>
        <fullName evidence="1">Uncharacterized protein</fullName>
    </submittedName>
</protein>
<comment type="caution">
    <text evidence="1">The sequence shown here is derived from an EMBL/GenBank/DDBJ whole genome shotgun (WGS) entry which is preliminary data.</text>
</comment>